<protein>
    <recommendedName>
        <fullName evidence="2">CHAT domain-containing protein</fullName>
    </recommendedName>
</protein>
<dbReference type="OrthoDB" id="9991317at2759"/>
<comment type="caution">
    <text evidence="3">The sequence shown here is derived from an EMBL/GenBank/DDBJ whole genome shotgun (WGS) entry which is preliminary data.</text>
</comment>
<feature type="non-terminal residue" evidence="3">
    <location>
        <position position="1"/>
    </location>
</feature>
<dbReference type="InterPro" id="IPR011990">
    <property type="entry name" value="TPR-like_helical_dom_sf"/>
</dbReference>
<accession>A0A9W8MI37</accession>
<dbReference type="AlphaFoldDB" id="A0A9W8MI37"/>
<keyword evidence="4" id="KW-1185">Reference proteome</keyword>
<organism evidence="3 4">
    <name type="scientific">Candolleomyces eurysporus</name>
    <dbReference type="NCBI Taxonomy" id="2828524"/>
    <lineage>
        <taxon>Eukaryota</taxon>
        <taxon>Fungi</taxon>
        <taxon>Dikarya</taxon>
        <taxon>Basidiomycota</taxon>
        <taxon>Agaricomycotina</taxon>
        <taxon>Agaricomycetes</taxon>
        <taxon>Agaricomycetidae</taxon>
        <taxon>Agaricales</taxon>
        <taxon>Agaricineae</taxon>
        <taxon>Psathyrellaceae</taxon>
        <taxon>Candolleomyces</taxon>
    </lineage>
</organism>
<feature type="compositionally biased region" description="Acidic residues" evidence="1">
    <location>
        <begin position="831"/>
        <end position="846"/>
    </location>
</feature>
<dbReference type="Gene3D" id="1.25.40.10">
    <property type="entry name" value="Tetratricopeptide repeat domain"/>
    <property type="match status" value="2"/>
</dbReference>
<evidence type="ECO:0000313" key="3">
    <source>
        <dbReference type="EMBL" id="KAJ2929364.1"/>
    </source>
</evidence>
<feature type="compositionally biased region" description="Basic and acidic residues" evidence="1">
    <location>
        <begin position="819"/>
        <end position="830"/>
    </location>
</feature>
<dbReference type="InterPro" id="IPR024983">
    <property type="entry name" value="CHAT_dom"/>
</dbReference>
<evidence type="ECO:0000256" key="1">
    <source>
        <dbReference type="SAM" id="MobiDB-lite"/>
    </source>
</evidence>
<sequence>MRFNHTGDPDAIRAVVTAQKKAVELATTANSPSLPLYLEDLGFSGTRLFFRCKVPADLEESISTLERAVELTPVDGTETEALCTRLGRLGTVLLLKHGLTHQLSDLQAAIDARKRVVDLTPKSFEVYPERLSLLANALGHRFYQTRKIEDSDLEVAAREQTIEVSQKSDPDLWRYYSYFGTTLRDRYVRTGKVEDIRRSIVNYREAIRVANEDTDVLSFLLDRLGRSLELSFIATDDLAEIEEAISAQRRALSMSHESDPNLPMLTHRLANLCSMKFGRTRQLTDIHESATMMQRAIKLTPSKDRSALGNRLAGLASILETQSAFASSETVDINEEIATKEKAIANLPPDHVTLPRYYKDLALSFSGRFNRAGDLKDIERALDLLEKAQELNASKDFPLHMSILDLLGHCFESKFMATLNIQDINIAIDAKRRYLKCISEGDPFLGDGLWSLALTLEKRARLMEELDDVTEAICLVQKSISLMHASHRASLSRRYISLGMLFTVKFLKSKNLGDLQDCINAQAKAVEVLPEGHPDAAAGLLAIGNAHILRLGHTEDVEDIKMAVDRFRSAALLSNGLVRNRLEAARKWAEWANHIDLESSLEGYGKAIELLTIYVGMEQTMARRHENLRSELFDLPLSAASMAFKGQRVETALEWLEEGRCLTWNQLNDLRMPLDDLLDVDEQLAKQLLSVSQSLEVAGSRRGSTVLNIDALQAKEADNNDSSLVTHHIDLAMEWTRLVETVRSKSGFEDFLKPTPFSSLVKDLPTPGSVIVINVDHLRCDAIVLRAGLDKPIHVPLPEFSLRKASAMRDQLRDKLERFDVRMRGQNEGDNKEDEDDDEALEELEESSPTRDDRGMRPVRARKGLGDLQQVLRNLWILVVKPILDGAEIPQSETSKHHIWWCATGPLTFLPLHAAGDYKSETGATISDFAISSYIPNISTLLNRSKARQTFDDSNSGVFLVSQPNTPGQVPIPGTIRERRAIEEELGDRRIRYLSVEAEAATTEVGIENMGRYTCVHFACHASQDPEPLSSGFFLYNGRLELSTIIKSNLKSADLAFLSACQTSTGDESLSDEAVHLAAGMLAAGYRGVVATMWSIKDKYAPEIARSFYRELLRLTRDHGVEGINGLCAAEALHCARQELRQELGDSEDALMTWIPYVHFGL</sequence>
<dbReference type="Pfam" id="PF12770">
    <property type="entry name" value="CHAT"/>
    <property type="match status" value="1"/>
</dbReference>
<dbReference type="Proteomes" id="UP001140091">
    <property type="component" value="Unassembled WGS sequence"/>
</dbReference>
<feature type="region of interest" description="Disordered" evidence="1">
    <location>
        <begin position="819"/>
        <end position="858"/>
    </location>
</feature>
<reference evidence="3" key="1">
    <citation type="submission" date="2022-06" db="EMBL/GenBank/DDBJ databases">
        <title>Genome Sequence of Candolleomyces eurysporus.</title>
        <authorList>
            <person name="Buettner E."/>
        </authorList>
    </citation>
    <scope>NUCLEOTIDE SEQUENCE</scope>
    <source>
        <strain evidence="3">VTCC 930004</strain>
    </source>
</reference>
<proteinExistence type="predicted"/>
<evidence type="ECO:0000313" key="4">
    <source>
        <dbReference type="Proteomes" id="UP001140091"/>
    </source>
</evidence>
<feature type="domain" description="CHAT" evidence="2">
    <location>
        <begin position="870"/>
        <end position="1161"/>
    </location>
</feature>
<name>A0A9W8MI37_9AGAR</name>
<evidence type="ECO:0000259" key="2">
    <source>
        <dbReference type="Pfam" id="PF12770"/>
    </source>
</evidence>
<gene>
    <name evidence="3" type="ORF">H1R20_g7716</name>
</gene>
<dbReference type="EMBL" id="JANBPK010000877">
    <property type="protein sequence ID" value="KAJ2929364.1"/>
    <property type="molecule type" value="Genomic_DNA"/>
</dbReference>
<dbReference type="SUPFAM" id="SSF48452">
    <property type="entry name" value="TPR-like"/>
    <property type="match status" value="1"/>
</dbReference>